<keyword evidence="1" id="KW-0802">TPR repeat</keyword>
<feature type="repeat" description="TPR" evidence="1">
    <location>
        <begin position="123"/>
        <end position="156"/>
    </location>
</feature>
<feature type="coiled-coil region" evidence="2">
    <location>
        <begin position="881"/>
        <end position="915"/>
    </location>
</feature>
<feature type="compositionally biased region" description="Polar residues" evidence="3">
    <location>
        <begin position="573"/>
        <end position="583"/>
    </location>
</feature>
<dbReference type="Proteomes" id="UP000039865">
    <property type="component" value="Unassembled WGS sequence"/>
</dbReference>
<dbReference type="EMBL" id="CCKQ01005426">
    <property type="protein sequence ID" value="CDW76655.1"/>
    <property type="molecule type" value="Genomic_DNA"/>
</dbReference>
<keyword evidence="2" id="KW-0175">Coiled coil</keyword>
<dbReference type="InterPro" id="IPR011990">
    <property type="entry name" value="TPR-like_helical_dom_sf"/>
</dbReference>
<feature type="compositionally biased region" description="Polar residues" evidence="3">
    <location>
        <begin position="601"/>
        <end position="610"/>
    </location>
</feature>
<gene>
    <name evidence="4" type="primary">Contig7146.g7651</name>
    <name evidence="4" type="ORF">STYLEM_5616</name>
</gene>
<sequence length="977" mass="114788">MVEFEKQSLNDNANYHHMMRNDEQISYNTPSIMSHQLPLQQQPPIMLVNQPRTAKQEVMLKVKEIGRLNKQAMSQFKVGEKDPALKLLNKAEKMCENLRHIWYQQQKELGDMLTNTYACKAFTTTYNNLGVFYKSQGKTNLAIKYLKQVLEIEQEMIMENKEQEIASSFHSSRHDIALTYIKKAVDYLDEAYEHKLHAITDLKEKRQFVQIAATAFHNAGVEYEFLKIFDKCLQYYQKSFGICLQHLGSEHPLTQAFEKSLIAAQRKIDTMPPQSQDFRKDKSKILLLPLKKNKIISNNRTTKSQKAKAIQLKSRKINRDLSLIEDSKSNRNHQELTIQNEDISFINRSNQNKSVSQIKRPLPYLQEFNSQLQKNSKNVKSKKMLNDNYMSERALSQLNNRSGLGQKHINDYTDISSRNHQDRQEYFSIRDILLNSRNEINAGEFDSYDFKNLIHNNSKPQHQLDSQNTNSLVRGNKHRLNDDLKFYINHNNQGNQLNRQNSKERYPDINTIVGDKELNTTVSIEELKRKKQEIIKQQNKIRTKNLQELNNLKQNKNQYERQEQAGEQGGQESVNRFNEGNHNQKSKPNHQQTQEEGEQSMLEQSQNDDVSSMLKHQKNDLKIDYSKVLPVQSKLNPKKILSNEGIDPYYFRQQKQDIKSEFITIKRIEYNEQIQRNYLSLYNKVQKFQVIRIMKAVAEFKQKQKIMWDKRGIIKQQDQLMQLIESRKNSPDSKLLQSQVKDIFHNNGNDNVTLDQTFGNKHKQQMQQQRDSQDFDQPIVLGDYKEEMEQINLLNNRARRLKVMNQLKSKTQAQTLTQASINLNANSIRNAQIDQIRSHNNEFLYKDSNQNAQSQKTIAQNQVILQQFNNNSSVKMYPQTLSEYQNSGNSLMQAYENIQEELRQQHQQFQQRQQQNSIKVNINDLQNVLSHSSLNDETIIRFQPDQSKTTSIAQTIRTRIKRLNQQQQQQQQYPPQL</sequence>
<evidence type="ECO:0000256" key="2">
    <source>
        <dbReference type="SAM" id="Coils"/>
    </source>
</evidence>
<evidence type="ECO:0000256" key="3">
    <source>
        <dbReference type="SAM" id="MobiDB-lite"/>
    </source>
</evidence>
<dbReference type="PROSITE" id="PS50005">
    <property type="entry name" value="TPR"/>
    <property type="match status" value="1"/>
</dbReference>
<dbReference type="InParanoid" id="A0A078A505"/>
<dbReference type="OMA" id="NEREPYL"/>
<dbReference type="InterPro" id="IPR019734">
    <property type="entry name" value="TPR_rpt"/>
</dbReference>
<evidence type="ECO:0000313" key="4">
    <source>
        <dbReference type="EMBL" id="CDW76655.1"/>
    </source>
</evidence>
<dbReference type="Gene3D" id="1.25.40.10">
    <property type="entry name" value="Tetratricopeptide repeat domain"/>
    <property type="match status" value="1"/>
</dbReference>
<dbReference type="SUPFAM" id="SSF48452">
    <property type="entry name" value="TPR-like"/>
    <property type="match status" value="1"/>
</dbReference>
<dbReference type="Pfam" id="PF13181">
    <property type="entry name" value="TPR_8"/>
    <property type="match status" value="1"/>
</dbReference>
<name>A0A078A505_STYLE</name>
<keyword evidence="5" id="KW-1185">Reference proteome</keyword>
<feature type="region of interest" description="Disordered" evidence="3">
    <location>
        <begin position="558"/>
        <end position="614"/>
    </location>
</feature>
<organism evidence="4 5">
    <name type="scientific">Stylonychia lemnae</name>
    <name type="common">Ciliate</name>
    <dbReference type="NCBI Taxonomy" id="5949"/>
    <lineage>
        <taxon>Eukaryota</taxon>
        <taxon>Sar</taxon>
        <taxon>Alveolata</taxon>
        <taxon>Ciliophora</taxon>
        <taxon>Intramacronucleata</taxon>
        <taxon>Spirotrichea</taxon>
        <taxon>Stichotrichia</taxon>
        <taxon>Sporadotrichida</taxon>
        <taxon>Oxytrichidae</taxon>
        <taxon>Stylonychinae</taxon>
        <taxon>Stylonychia</taxon>
    </lineage>
</organism>
<dbReference type="SMART" id="SM00028">
    <property type="entry name" value="TPR"/>
    <property type="match status" value="3"/>
</dbReference>
<accession>A0A078A505</accession>
<proteinExistence type="predicted"/>
<evidence type="ECO:0000313" key="5">
    <source>
        <dbReference type="Proteomes" id="UP000039865"/>
    </source>
</evidence>
<evidence type="ECO:0000256" key="1">
    <source>
        <dbReference type="PROSITE-ProRule" id="PRU00339"/>
    </source>
</evidence>
<protein>
    <submittedName>
        <fullName evidence="4">Tpr domain containing protein</fullName>
    </submittedName>
</protein>
<dbReference type="OrthoDB" id="5986190at2759"/>
<dbReference type="AlphaFoldDB" id="A0A078A505"/>
<reference evidence="4 5" key="1">
    <citation type="submission" date="2014-06" db="EMBL/GenBank/DDBJ databases">
        <authorList>
            <person name="Swart Estienne"/>
        </authorList>
    </citation>
    <scope>NUCLEOTIDE SEQUENCE [LARGE SCALE GENOMIC DNA]</scope>
    <source>
        <strain evidence="4 5">130c</strain>
    </source>
</reference>